<feature type="coiled-coil region" evidence="1">
    <location>
        <begin position="339"/>
        <end position="415"/>
    </location>
</feature>
<feature type="region of interest" description="Disordered" evidence="2">
    <location>
        <begin position="176"/>
        <end position="204"/>
    </location>
</feature>
<feature type="region of interest" description="Disordered" evidence="2">
    <location>
        <begin position="1"/>
        <end position="23"/>
    </location>
</feature>
<evidence type="ECO:0000313" key="4">
    <source>
        <dbReference type="Proteomes" id="UP000596742"/>
    </source>
</evidence>
<keyword evidence="4" id="KW-1185">Reference proteome</keyword>
<feature type="compositionally biased region" description="Polar residues" evidence="2">
    <location>
        <begin position="312"/>
        <end position="335"/>
    </location>
</feature>
<dbReference type="OrthoDB" id="9992186at2759"/>
<dbReference type="EMBL" id="UYJE01002445">
    <property type="protein sequence ID" value="VDI10765.1"/>
    <property type="molecule type" value="Genomic_DNA"/>
</dbReference>
<dbReference type="Proteomes" id="UP000596742">
    <property type="component" value="Unassembled WGS sequence"/>
</dbReference>
<accession>A0A8B6CVJ5</accession>
<dbReference type="AlphaFoldDB" id="A0A8B6CVJ5"/>
<sequence>MSRKGHTRNGSETPSLPHVHQPKYKCHHCNKSLDGMSIYGLETSETVSMQSSASKPKKSIEVKMPPVKKTNEDPEALPHAHTTSGPCYFCSEHKEDYEKLERYQPTWRAKRLQAVIEETEKKNLEIKSDLKKLEGTKKEKDAKVLMDTIYNQLDDHLKMHQQTEKEIDDLKDELRKKLGKPAPKKNSEDDKSLQSRRPMASPEEQVLTYELKSQLLRNVEMQNHRLKTELTLHEKMTEAKLLNQQNKRLTDDNTTSKTNTLRLMKMFEKKAKDADAKLKEMQLELNKAQQLARKYHQMYDMERRRNGLPEGTYSTPEPESGTPRQNNNSSSFLGQNVRVNDVIRKNEVLVEENEKLHREIARLKHDNAGLIKKCKHAMSDKESVVHRLDTSEANRRDLTKRLDREKTQHNNLSKSLTRQASDWILLKKQLAQFDEEYRWSQVGPVNPHGADQRTYSHPVPRNVYQPRRMFSPENYANQSSTA</sequence>
<proteinExistence type="predicted"/>
<name>A0A8B6CVJ5_MYTGA</name>
<reference evidence="3" key="1">
    <citation type="submission" date="2018-11" db="EMBL/GenBank/DDBJ databases">
        <authorList>
            <person name="Alioto T."/>
            <person name="Alioto T."/>
        </authorList>
    </citation>
    <scope>NUCLEOTIDE SEQUENCE</scope>
</reference>
<gene>
    <name evidence="3" type="ORF">MGAL_10B085788</name>
</gene>
<evidence type="ECO:0000256" key="2">
    <source>
        <dbReference type="SAM" id="MobiDB-lite"/>
    </source>
</evidence>
<protein>
    <submittedName>
        <fullName evidence="3">Uncharacterized protein</fullName>
    </submittedName>
</protein>
<comment type="caution">
    <text evidence="3">The sequence shown here is derived from an EMBL/GenBank/DDBJ whole genome shotgun (WGS) entry which is preliminary data.</text>
</comment>
<organism evidence="3 4">
    <name type="scientific">Mytilus galloprovincialis</name>
    <name type="common">Mediterranean mussel</name>
    <dbReference type="NCBI Taxonomy" id="29158"/>
    <lineage>
        <taxon>Eukaryota</taxon>
        <taxon>Metazoa</taxon>
        <taxon>Spiralia</taxon>
        <taxon>Lophotrochozoa</taxon>
        <taxon>Mollusca</taxon>
        <taxon>Bivalvia</taxon>
        <taxon>Autobranchia</taxon>
        <taxon>Pteriomorphia</taxon>
        <taxon>Mytilida</taxon>
        <taxon>Mytiloidea</taxon>
        <taxon>Mytilidae</taxon>
        <taxon>Mytilinae</taxon>
        <taxon>Mytilus</taxon>
    </lineage>
</organism>
<keyword evidence="1" id="KW-0175">Coiled coil</keyword>
<evidence type="ECO:0000256" key="1">
    <source>
        <dbReference type="SAM" id="Coils"/>
    </source>
</evidence>
<feature type="coiled-coil region" evidence="1">
    <location>
        <begin position="216"/>
        <end position="298"/>
    </location>
</feature>
<feature type="region of interest" description="Disordered" evidence="2">
    <location>
        <begin position="306"/>
        <end position="335"/>
    </location>
</feature>
<feature type="region of interest" description="Disordered" evidence="2">
    <location>
        <begin position="444"/>
        <end position="482"/>
    </location>
</feature>
<evidence type="ECO:0000313" key="3">
    <source>
        <dbReference type="EMBL" id="VDI10765.1"/>
    </source>
</evidence>